<dbReference type="Proteomes" id="UP000006622">
    <property type="component" value="Chromosome"/>
</dbReference>
<organism evidence="2 3">
    <name type="scientific">Methanosalsum zhilinae (strain DSM 4017 / NBRC 107636 / OCM 62 / WeN5)</name>
    <name type="common">Methanohalophilus zhilinae</name>
    <dbReference type="NCBI Taxonomy" id="679901"/>
    <lineage>
        <taxon>Archaea</taxon>
        <taxon>Methanobacteriati</taxon>
        <taxon>Methanobacteriota</taxon>
        <taxon>Stenosarchaea group</taxon>
        <taxon>Methanomicrobia</taxon>
        <taxon>Methanosarcinales</taxon>
        <taxon>Methanosarcinaceae</taxon>
        <taxon>Methanosalsum</taxon>
    </lineage>
</organism>
<accession>F7XMN3</accession>
<keyword evidence="1" id="KW-0472">Membrane</keyword>
<dbReference type="KEGG" id="mzh:Mzhil_1193"/>
<dbReference type="HOGENOM" id="CLU_111897_0_0_2"/>
<name>F7XMN3_METZD</name>
<dbReference type="RefSeq" id="WP_013898485.1">
    <property type="nucleotide sequence ID" value="NC_015676.1"/>
</dbReference>
<feature type="transmembrane region" description="Helical" evidence="1">
    <location>
        <begin position="9"/>
        <end position="29"/>
    </location>
</feature>
<keyword evidence="1" id="KW-1133">Transmembrane helix</keyword>
<feature type="transmembrane region" description="Helical" evidence="1">
    <location>
        <begin position="41"/>
        <end position="65"/>
    </location>
</feature>
<dbReference type="EMBL" id="CP002101">
    <property type="protein sequence ID" value="AEH61048.1"/>
    <property type="molecule type" value="Genomic_DNA"/>
</dbReference>
<dbReference type="OrthoDB" id="380716at2157"/>
<keyword evidence="1" id="KW-0812">Transmembrane</keyword>
<sequence length="211" mass="24795">MEWQIVEIIGYVGSAIWVISFMMSSTFRLRLFNLFGAASYVVYGLLIGANPIALVNGLVALLNVYHLMYMKSLDASFDVLEVPVEGSTYVERFLKQHEKNIQKVYPNFREMDFSKCYAIFTLRNFMPAGVCIYEVIPDGRIQIKLDYICLNNKDIKGTISLYNDYREYLRNKGYWEILIEVTDKKYKDYLCWLGYYEDCQYSSLLRKRLID</sequence>
<keyword evidence="3" id="KW-1185">Reference proteome</keyword>
<evidence type="ECO:0000313" key="3">
    <source>
        <dbReference type="Proteomes" id="UP000006622"/>
    </source>
</evidence>
<evidence type="ECO:0000256" key="1">
    <source>
        <dbReference type="SAM" id="Phobius"/>
    </source>
</evidence>
<gene>
    <name evidence="2" type="ordered locus">Mzhil_1193</name>
</gene>
<dbReference type="GeneID" id="10822826"/>
<dbReference type="AlphaFoldDB" id="F7XMN3"/>
<protein>
    <recommendedName>
        <fullName evidence="4">YgjV family protein</fullName>
    </recommendedName>
</protein>
<evidence type="ECO:0000313" key="2">
    <source>
        <dbReference type="EMBL" id="AEH61048.1"/>
    </source>
</evidence>
<evidence type="ECO:0008006" key="4">
    <source>
        <dbReference type="Google" id="ProtNLM"/>
    </source>
</evidence>
<proteinExistence type="predicted"/>
<reference evidence="2 3" key="1">
    <citation type="submission" date="2010-07" db="EMBL/GenBank/DDBJ databases">
        <title>The complete genome of Methanosalsum zhilinae DSM 4017.</title>
        <authorList>
            <consortium name="US DOE Joint Genome Institute (JGI-PGF)"/>
            <person name="Lucas S."/>
            <person name="Copeland A."/>
            <person name="Lapidus A."/>
            <person name="Glavina del Rio T."/>
            <person name="Dalin E."/>
            <person name="Tice H."/>
            <person name="Bruce D."/>
            <person name="Goodwin L."/>
            <person name="Pitluck S."/>
            <person name="Kyrpides N."/>
            <person name="Mavromatis K."/>
            <person name="Ovchinnikova G."/>
            <person name="Daligault H."/>
            <person name="Detter J.C."/>
            <person name="Han C."/>
            <person name="Tapia R."/>
            <person name="Larimer F."/>
            <person name="Land M."/>
            <person name="Hauser L."/>
            <person name="Markowitz V."/>
            <person name="Cheng J.-F."/>
            <person name="Hugenholtz P."/>
            <person name="Woyke T."/>
            <person name="Wu D."/>
            <person name="Spring S."/>
            <person name="Schueler E."/>
            <person name="Brambilla E."/>
            <person name="Klenk H.-P."/>
            <person name="Eisen J.A."/>
        </authorList>
    </citation>
    <scope>NUCLEOTIDE SEQUENCE [LARGE SCALE GENOMIC DNA]</scope>
    <source>
        <strain evidence="3">DSM 4017 / NBRC 107636 / OCM 62 / WeN5</strain>
    </source>
</reference>